<keyword evidence="1" id="KW-0238">DNA-binding</keyword>
<organism evidence="3 4">
    <name type="scientific">Pseudoduganella namucuonensis</name>
    <dbReference type="NCBI Taxonomy" id="1035707"/>
    <lineage>
        <taxon>Bacteria</taxon>
        <taxon>Pseudomonadati</taxon>
        <taxon>Pseudomonadota</taxon>
        <taxon>Betaproteobacteria</taxon>
        <taxon>Burkholderiales</taxon>
        <taxon>Oxalobacteraceae</taxon>
        <taxon>Telluria group</taxon>
        <taxon>Pseudoduganella</taxon>
    </lineage>
</organism>
<keyword evidence="4" id="KW-1185">Reference proteome</keyword>
<dbReference type="InterPro" id="IPR007159">
    <property type="entry name" value="SpoVT-AbrB_dom"/>
</dbReference>
<name>A0A1I7L2I3_9BURK</name>
<protein>
    <submittedName>
        <fullName evidence="3">Antitoxin MazE</fullName>
    </submittedName>
</protein>
<dbReference type="EMBL" id="FPBO01000022">
    <property type="protein sequence ID" value="SFV03716.1"/>
    <property type="molecule type" value="Genomic_DNA"/>
</dbReference>
<dbReference type="GO" id="GO:0003677">
    <property type="term" value="F:DNA binding"/>
    <property type="evidence" value="ECO:0007669"/>
    <property type="project" value="UniProtKB-UniRule"/>
</dbReference>
<dbReference type="PANTHER" id="PTHR40516:SF1">
    <property type="entry name" value="ANTITOXIN CHPS-RELATED"/>
    <property type="match status" value="1"/>
</dbReference>
<sequence>MEIQMLRKWGNSPAVRLSAAMMEAADLTLNQPVTVRTERGRVIIEPVFPVYALDELLAGITPQNLHAEQDTGPGPRQGTA</sequence>
<dbReference type="InterPro" id="IPR037914">
    <property type="entry name" value="SpoVT-AbrB_sf"/>
</dbReference>
<proteinExistence type="predicted"/>
<dbReference type="GO" id="GO:0097351">
    <property type="term" value="F:toxin sequestering activity"/>
    <property type="evidence" value="ECO:0007669"/>
    <property type="project" value="InterPro"/>
</dbReference>
<dbReference type="SUPFAM" id="SSF89447">
    <property type="entry name" value="AbrB/MazE/MraZ-like"/>
    <property type="match status" value="1"/>
</dbReference>
<dbReference type="InterPro" id="IPR039052">
    <property type="entry name" value="Antitox_PemI-like"/>
</dbReference>
<evidence type="ECO:0000313" key="4">
    <source>
        <dbReference type="Proteomes" id="UP000199391"/>
    </source>
</evidence>
<evidence type="ECO:0000256" key="1">
    <source>
        <dbReference type="PROSITE-ProRule" id="PRU01076"/>
    </source>
</evidence>
<feature type="domain" description="SpoVT-AbrB" evidence="2">
    <location>
        <begin position="4"/>
        <end position="49"/>
    </location>
</feature>
<dbReference type="PANTHER" id="PTHR40516">
    <property type="entry name" value="ANTITOXIN CHPS-RELATED"/>
    <property type="match status" value="1"/>
</dbReference>
<evidence type="ECO:0000313" key="3">
    <source>
        <dbReference type="EMBL" id="SFV03716.1"/>
    </source>
</evidence>
<dbReference type="Gene3D" id="2.10.260.10">
    <property type="match status" value="1"/>
</dbReference>
<evidence type="ECO:0000259" key="2">
    <source>
        <dbReference type="PROSITE" id="PS51740"/>
    </source>
</evidence>
<accession>A0A1I7L2I3</accession>
<gene>
    <name evidence="3" type="ORF">SAMN05216552_102233</name>
</gene>
<dbReference type="AlphaFoldDB" id="A0A1I7L2I3"/>
<dbReference type="OrthoDB" id="9795766at2"/>
<dbReference type="Proteomes" id="UP000199391">
    <property type="component" value="Unassembled WGS sequence"/>
</dbReference>
<reference evidence="4" key="1">
    <citation type="submission" date="2016-10" db="EMBL/GenBank/DDBJ databases">
        <authorList>
            <person name="Varghese N."/>
            <person name="Submissions S."/>
        </authorList>
    </citation>
    <scope>NUCLEOTIDE SEQUENCE [LARGE SCALE GENOMIC DNA]</scope>
    <source>
        <strain evidence="4">CGMCC 1.11014</strain>
    </source>
</reference>
<dbReference type="PROSITE" id="PS51740">
    <property type="entry name" value="SPOVT_ABRB"/>
    <property type="match status" value="1"/>
</dbReference>